<protein>
    <submittedName>
        <fullName evidence="1">Uncharacterized protein</fullName>
    </submittedName>
</protein>
<sequence>MRYSYISIRRLSLNYVGHRRDDTAIRMVHRVSYVTIVAIYPRPTAQAATSTSLISLISIYCSFCPTASLDKIAADAFAIPDAPPNILHTPRNEVCSHDSTTTYIYDVYSANIPTTERSAKVAQQTVDAATPSARQEDLVPEHQDWKPPQRELIIFESVITTSSLTPSSFDQSPITVQMSSSKTYTPSAAFTRPSKVVAPFLNDQDAT</sequence>
<proteinExistence type="predicted"/>
<name>A0A409VVD9_9AGAR</name>
<comment type="caution">
    <text evidence="1">The sequence shown here is derived from an EMBL/GenBank/DDBJ whole genome shotgun (WGS) entry which is preliminary data.</text>
</comment>
<dbReference type="EMBL" id="NHYE01005549">
    <property type="protein sequence ID" value="PPQ70218.1"/>
    <property type="molecule type" value="Genomic_DNA"/>
</dbReference>
<organism evidence="1 2">
    <name type="scientific">Gymnopilus dilepis</name>
    <dbReference type="NCBI Taxonomy" id="231916"/>
    <lineage>
        <taxon>Eukaryota</taxon>
        <taxon>Fungi</taxon>
        <taxon>Dikarya</taxon>
        <taxon>Basidiomycota</taxon>
        <taxon>Agaricomycotina</taxon>
        <taxon>Agaricomycetes</taxon>
        <taxon>Agaricomycetidae</taxon>
        <taxon>Agaricales</taxon>
        <taxon>Agaricineae</taxon>
        <taxon>Hymenogastraceae</taxon>
        <taxon>Gymnopilus</taxon>
    </lineage>
</organism>
<reference evidence="1 2" key="1">
    <citation type="journal article" date="2018" name="Evol. Lett.">
        <title>Horizontal gene cluster transfer increased hallucinogenic mushroom diversity.</title>
        <authorList>
            <person name="Reynolds H.T."/>
            <person name="Vijayakumar V."/>
            <person name="Gluck-Thaler E."/>
            <person name="Korotkin H.B."/>
            <person name="Matheny P.B."/>
            <person name="Slot J.C."/>
        </authorList>
    </citation>
    <scope>NUCLEOTIDE SEQUENCE [LARGE SCALE GENOMIC DNA]</scope>
    <source>
        <strain evidence="1 2">SRW20</strain>
    </source>
</reference>
<accession>A0A409VVD9</accession>
<keyword evidence="2" id="KW-1185">Reference proteome</keyword>
<dbReference type="InParanoid" id="A0A409VVD9"/>
<gene>
    <name evidence="1" type="ORF">CVT26_014475</name>
</gene>
<dbReference type="AlphaFoldDB" id="A0A409VVD9"/>
<evidence type="ECO:0000313" key="2">
    <source>
        <dbReference type="Proteomes" id="UP000284706"/>
    </source>
</evidence>
<evidence type="ECO:0000313" key="1">
    <source>
        <dbReference type="EMBL" id="PPQ70218.1"/>
    </source>
</evidence>
<dbReference type="Proteomes" id="UP000284706">
    <property type="component" value="Unassembled WGS sequence"/>
</dbReference>